<dbReference type="Pfam" id="PF02036">
    <property type="entry name" value="SCP2"/>
    <property type="match status" value="1"/>
</dbReference>
<organism evidence="2 3">
    <name type="scientific">Endozoicomonas euniceicola</name>
    <dbReference type="NCBI Taxonomy" id="1234143"/>
    <lineage>
        <taxon>Bacteria</taxon>
        <taxon>Pseudomonadati</taxon>
        <taxon>Pseudomonadota</taxon>
        <taxon>Gammaproteobacteria</taxon>
        <taxon>Oceanospirillales</taxon>
        <taxon>Endozoicomonadaceae</taxon>
        <taxon>Endozoicomonas</taxon>
    </lineage>
</organism>
<dbReference type="InterPro" id="IPR003033">
    <property type="entry name" value="SCP2_sterol-bd_dom"/>
</dbReference>
<dbReference type="PANTHER" id="PTHR10094:SF25">
    <property type="entry name" value="SCP2 STEROL-BINDING DOMAIN-CONTAINING PROTEIN 1"/>
    <property type="match status" value="1"/>
</dbReference>
<dbReference type="EMBL" id="CP103300">
    <property type="protein sequence ID" value="UYM17475.1"/>
    <property type="molecule type" value="Genomic_DNA"/>
</dbReference>
<dbReference type="Gene3D" id="3.30.1050.10">
    <property type="entry name" value="SCP2 sterol-binding domain"/>
    <property type="match status" value="1"/>
</dbReference>
<dbReference type="InterPro" id="IPR036527">
    <property type="entry name" value="SCP2_sterol-bd_dom_sf"/>
</dbReference>
<sequence>MEMSGGDNNNNGEIVMADMKQVLSDLSGRFDTDAAAGLNVVFQFDITDGDPFHIDVNDGTFAIVEGTSDNPGVSLIADTDTFVGIMTGEVNGMQAFMTGKLRTEGNMMLASKLGELFKQ</sequence>
<dbReference type="PANTHER" id="PTHR10094">
    <property type="entry name" value="STEROL CARRIER PROTEIN 2 SCP-2 FAMILY PROTEIN"/>
    <property type="match status" value="1"/>
</dbReference>
<protein>
    <submittedName>
        <fullName evidence="2">SCP2 sterol-binding domain-containing protein</fullName>
    </submittedName>
</protein>
<dbReference type="SUPFAM" id="SSF55718">
    <property type="entry name" value="SCP-like"/>
    <property type="match status" value="1"/>
</dbReference>
<gene>
    <name evidence="2" type="ORF">NX720_06025</name>
</gene>
<proteinExistence type="predicted"/>
<evidence type="ECO:0000313" key="2">
    <source>
        <dbReference type="EMBL" id="UYM17475.1"/>
    </source>
</evidence>
<feature type="domain" description="SCP2" evidence="1">
    <location>
        <begin position="32"/>
        <end position="118"/>
    </location>
</feature>
<keyword evidence="3" id="KW-1185">Reference proteome</keyword>
<reference evidence="2" key="1">
    <citation type="submission" date="2022-10" db="EMBL/GenBank/DDBJ databases">
        <title>Completed Genome Sequence of two octocoral isolated bacterium, Endozoicomonas euniceicola EF212T and Endozoicomonas gorgoniicola PS125T.</title>
        <authorList>
            <person name="Chiou Y.-J."/>
            <person name="Chen Y.-H."/>
        </authorList>
    </citation>
    <scope>NUCLEOTIDE SEQUENCE</scope>
    <source>
        <strain evidence="2">EF212</strain>
    </source>
</reference>
<dbReference type="RefSeq" id="WP_262600066.1">
    <property type="nucleotide sequence ID" value="NZ_CP103300.1"/>
</dbReference>
<dbReference type="Proteomes" id="UP001163255">
    <property type="component" value="Chromosome"/>
</dbReference>
<name>A0ABY6GXS2_9GAMM</name>
<accession>A0ABY6GXS2</accession>
<evidence type="ECO:0000313" key="3">
    <source>
        <dbReference type="Proteomes" id="UP001163255"/>
    </source>
</evidence>
<evidence type="ECO:0000259" key="1">
    <source>
        <dbReference type="Pfam" id="PF02036"/>
    </source>
</evidence>